<organism evidence="2 4">
    <name type="scientific">Eublepharis macularius</name>
    <name type="common">Leopard gecko</name>
    <name type="synonym">Cyrtodactylus macularius</name>
    <dbReference type="NCBI Taxonomy" id="481883"/>
    <lineage>
        <taxon>Eukaryota</taxon>
        <taxon>Metazoa</taxon>
        <taxon>Chordata</taxon>
        <taxon>Craniata</taxon>
        <taxon>Vertebrata</taxon>
        <taxon>Euteleostomi</taxon>
        <taxon>Lepidosauria</taxon>
        <taxon>Squamata</taxon>
        <taxon>Bifurcata</taxon>
        <taxon>Gekkota</taxon>
        <taxon>Eublepharidae</taxon>
        <taxon>Eublepharinae</taxon>
        <taxon>Eublepharis</taxon>
    </lineage>
</organism>
<dbReference type="Pfam" id="PF15770">
    <property type="entry name" value="DUF4699"/>
    <property type="match status" value="1"/>
</dbReference>
<evidence type="ECO:0000313" key="4">
    <source>
        <dbReference type="RefSeq" id="XP_054854134.1"/>
    </source>
</evidence>
<evidence type="ECO:0000313" key="2">
    <source>
        <dbReference type="Proteomes" id="UP001190640"/>
    </source>
</evidence>
<protein>
    <submittedName>
        <fullName evidence="3 4">Uncharacterized protein C4orf19 homolog</fullName>
    </submittedName>
</protein>
<dbReference type="GeneID" id="129342413"/>
<dbReference type="PANTHER" id="PTHR16106">
    <property type="entry name" value="CHROMOSOME 4 OPEN READING FRAME 19"/>
    <property type="match status" value="1"/>
</dbReference>
<name>A0AA97LG45_EUBMA</name>
<dbReference type="RefSeq" id="XP_054854135.1">
    <property type="nucleotide sequence ID" value="XM_054998160.1"/>
</dbReference>
<dbReference type="RefSeq" id="XP_054854133.1">
    <property type="nucleotide sequence ID" value="XM_054998158.1"/>
</dbReference>
<proteinExistence type="predicted"/>
<reference evidence="3 4" key="1">
    <citation type="submission" date="2025-04" db="UniProtKB">
        <authorList>
            <consortium name="RefSeq"/>
        </authorList>
    </citation>
    <scope>IDENTIFICATION</scope>
    <source>
        <tissue evidence="3 4">Blood</tissue>
    </source>
</reference>
<evidence type="ECO:0000313" key="3">
    <source>
        <dbReference type="RefSeq" id="XP_054854133.1"/>
    </source>
</evidence>
<feature type="region of interest" description="Disordered" evidence="1">
    <location>
        <begin position="251"/>
        <end position="276"/>
    </location>
</feature>
<sequence>MGCRCCKMIQSYIFDPQEVQASGCINEINNYRYDTQDGGKFKCKYNVEIQVHKNELQKAELQPTVNRNKLNNTKDAVRNHRNTAVHEEGLSNCLEKSNININGVHSYSNLKSNHSANQNKEVSIHVCSAQRPSCSARELSQPQEFGDKILEADHSQLPLEAIESNQYRQLPTTGEKGSLAQSATLEAQNNGICSPAPDFSKNATQQTMVGSESLSNSYTHPTQSTECTVLNKHEDPALCKAKRCNSGDQTCKTGTVNGRAQDKTASDSPSSPRSKAGALLEAGEVCCGDFNGEFEDEDADIAEALAALEAATAGEDLEEEGEEC</sequence>
<dbReference type="AlphaFoldDB" id="A0AA97LG45"/>
<dbReference type="KEGG" id="emc:129342413"/>
<dbReference type="RefSeq" id="XP_054854134.1">
    <property type="nucleotide sequence ID" value="XM_054998159.1"/>
</dbReference>
<evidence type="ECO:0000256" key="1">
    <source>
        <dbReference type="SAM" id="MobiDB-lite"/>
    </source>
</evidence>
<gene>
    <name evidence="3 4 5" type="primary">C14H4orf19</name>
</gene>
<dbReference type="PANTHER" id="PTHR16106:SF3">
    <property type="entry name" value="CHROMOSOME 4 OPEN READING FRAME 19"/>
    <property type="match status" value="1"/>
</dbReference>
<dbReference type="InterPro" id="IPR031528">
    <property type="entry name" value="C4orf19"/>
</dbReference>
<dbReference type="CTD" id="55286"/>
<accession>A0AA97LG45</accession>
<evidence type="ECO:0000313" key="5">
    <source>
        <dbReference type="RefSeq" id="XP_054854135.1"/>
    </source>
</evidence>
<dbReference type="Proteomes" id="UP001190640">
    <property type="component" value="Chromosome 14"/>
</dbReference>
<keyword evidence="2" id="KW-1185">Reference proteome</keyword>